<feature type="domain" description="Pseudouridine synthase RsuA/RluA-like" evidence="13">
    <location>
        <begin position="45"/>
        <end position="198"/>
    </location>
</feature>
<evidence type="ECO:0000256" key="3">
    <source>
        <dbReference type="ARBA" id="ARBA00023128"/>
    </source>
</evidence>
<dbReference type="PANTHER" id="PTHR21600">
    <property type="entry name" value="MITOCHONDRIAL RNA PSEUDOURIDINE SYNTHASE"/>
    <property type="match status" value="1"/>
</dbReference>
<feature type="region of interest" description="Disordered" evidence="12">
    <location>
        <begin position="1"/>
        <end position="30"/>
    </location>
</feature>
<evidence type="ECO:0000256" key="12">
    <source>
        <dbReference type="SAM" id="MobiDB-lite"/>
    </source>
</evidence>
<evidence type="ECO:0000256" key="11">
    <source>
        <dbReference type="ARBA" id="ARBA00042700"/>
    </source>
</evidence>
<reference evidence="14 15" key="1">
    <citation type="journal article" date="2018" name="Front. Microbiol.">
        <title>Prospects for Fungal Bioremediation of Acidic Radioactive Waste Sites: Characterization and Genome Sequence of Rhodotorula taiwanensis MD1149.</title>
        <authorList>
            <person name="Tkavc R."/>
            <person name="Matrosova V.Y."/>
            <person name="Grichenko O.E."/>
            <person name="Gostincar C."/>
            <person name="Volpe R.P."/>
            <person name="Klimenkova P."/>
            <person name="Gaidamakova E.K."/>
            <person name="Zhou C.E."/>
            <person name="Stewart B.J."/>
            <person name="Lyman M.G."/>
            <person name="Malfatti S.A."/>
            <person name="Rubinfeld B."/>
            <person name="Courtot M."/>
            <person name="Singh J."/>
            <person name="Dalgard C.L."/>
            <person name="Hamilton T."/>
            <person name="Frey K.G."/>
            <person name="Gunde-Cimerman N."/>
            <person name="Dugan L."/>
            <person name="Daly M.J."/>
        </authorList>
    </citation>
    <scope>NUCLEOTIDE SEQUENCE [LARGE SCALE GENOMIC DNA]</scope>
    <source>
        <strain evidence="14 15">MD1149</strain>
    </source>
</reference>
<keyword evidence="15" id="KW-1185">Reference proteome</keyword>
<evidence type="ECO:0000256" key="10">
    <source>
        <dbReference type="ARBA" id="ARBA00041978"/>
    </source>
</evidence>
<proteinExistence type="inferred from homology"/>
<dbReference type="GO" id="GO:0005739">
    <property type="term" value="C:mitochondrion"/>
    <property type="evidence" value="ECO:0007669"/>
    <property type="project" value="UniProtKB-SubCell"/>
</dbReference>
<dbReference type="GO" id="GO:0160143">
    <property type="term" value="F:21S rRNA pseudouridine(2819) synthase activity"/>
    <property type="evidence" value="ECO:0007669"/>
    <property type="project" value="UniProtKB-EC"/>
</dbReference>
<keyword evidence="4" id="KW-0413">Isomerase</keyword>
<dbReference type="GO" id="GO:0000455">
    <property type="term" value="P:enzyme-directed rRNA pseudouridine synthesis"/>
    <property type="evidence" value="ECO:0007669"/>
    <property type="project" value="TreeGrafter"/>
</dbReference>
<dbReference type="InterPro" id="IPR006224">
    <property type="entry name" value="PsdUridine_synth_RluA-like_CS"/>
</dbReference>
<evidence type="ECO:0000313" key="14">
    <source>
        <dbReference type="EMBL" id="POY71496.1"/>
    </source>
</evidence>
<gene>
    <name evidence="14" type="ORF">BMF94_5809</name>
</gene>
<dbReference type="CDD" id="cd02869">
    <property type="entry name" value="PseudoU_synth_RluA_like"/>
    <property type="match status" value="1"/>
</dbReference>
<dbReference type="PANTHER" id="PTHR21600:SF81">
    <property type="entry name" value="21S RRNA PSEUDOURIDINE(2819) SYNTHASE"/>
    <property type="match status" value="1"/>
</dbReference>
<dbReference type="Gene3D" id="3.30.2350.10">
    <property type="entry name" value="Pseudouridine synthase"/>
    <property type="match status" value="1"/>
</dbReference>
<dbReference type="InterPro" id="IPR006145">
    <property type="entry name" value="PsdUridine_synth_RsuA/RluA"/>
</dbReference>
<evidence type="ECO:0000256" key="2">
    <source>
        <dbReference type="ARBA" id="ARBA00010876"/>
    </source>
</evidence>
<protein>
    <recommendedName>
        <fullName evidence="8">21S rRNA pseudouridine(2819) synthase</fullName>
        <ecNumber evidence="7">5.4.99.43</ecNumber>
    </recommendedName>
    <alternativeName>
        <fullName evidence="10">Pseudouridine synthase 5</fullName>
    </alternativeName>
    <alternativeName>
        <fullName evidence="9">Pseudouridylate synthase PUS5</fullName>
    </alternativeName>
    <alternativeName>
        <fullName evidence="11">Uracil hydrolyase PUS5</fullName>
    </alternativeName>
</protein>
<name>A0A2S5B414_9BASI</name>
<keyword evidence="3" id="KW-0496">Mitochondrion</keyword>
<dbReference type="SUPFAM" id="SSF55120">
    <property type="entry name" value="Pseudouridine synthase"/>
    <property type="match status" value="1"/>
</dbReference>
<dbReference type="GO" id="GO:0003723">
    <property type="term" value="F:RNA binding"/>
    <property type="evidence" value="ECO:0007669"/>
    <property type="project" value="InterPro"/>
</dbReference>
<comment type="subcellular location">
    <subcellularLocation>
        <location evidence="1">Mitochondrion</location>
    </subcellularLocation>
</comment>
<dbReference type="InterPro" id="IPR020103">
    <property type="entry name" value="PsdUridine_synth_cat_dom_sf"/>
</dbReference>
<evidence type="ECO:0000256" key="6">
    <source>
        <dbReference type="ARBA" id="ARBA00037513"/>
    </source>
</evidence>
<sequence>MAAKRFPQAIKRAPRSVPVSVRPPAPRPAPPHVDVNVAYLDPSQLVLNKPNRCAIQGVHGSQQRSTWDAILADLRTNYGRPDVHPVHRLDKSTTGCLLVARTKQVAQRLSLQFQTGQVQRNYLAVVHGQLKQGYKGDIEARLRVDDDRVRVAWPDDAEADTLAAATAWECLAASDRYSLLRLSPRVGARKHQLRVHCADVLQAPIVGDFKLAPDADHGAALDEVGLPHDTVMLHADSIAFWSWDKETKKRQRITANATPPADFRRFCRAHRLALVTATGGDVDSSE</sequence>
<evidence type="ECO:0000313" key="15">
    <source>
        <dbReference type="Proteomes" id="UP000237144"/>
    </source>
</evidence>
<comment type="function">
    <text evidence="6">Pseudouridylate synthase responsible for the pseudouridine-2819 formation in mitochondrial 21S rRNA. May modulate the efficiency or the fidelity of the mitochondrial translation machinery.</text>
</comment>
<dbReference type="OrthoDB" id="428658at2759"/>
<comment type="catalytic activity">
    <reaction evidence="5">
        <text>uridine(2819) in 21S rRNA = pseudouridine(2819) in 21S rRNA</text>
        <dbReference type="Rhea" id="RHEA:42556"/>
        <dbReference type="Rhea" id="RHEA-COMP:10113"/>
        <dbReference type="Rhea" id="RHEA-COMP:10114"/>
        <dbReference type="ChEBI" id="CHEBI:65314"/>
        <dbReference type="ChEBI" id="CHEBI:65315"/>
        <dbReference type="EC" id="5.4.99.43"/>
    </reaction>
</comment>
<accession>A0A2S5B414</accession>
<evidence type="ECO:0000256" key="1">
    <source>
        <dbReference type="ARBA" id="ARBA00004173"/>
    </source>
</evidence>
<comment type="similarity">
    <text evidence="2">Belongs to the pseudouridine synthase RluA family.</text>
</comment>
<dbReference type="AlphaFoldDB" id="A0A2S5B414"/>
<organism evidence="14 15">
    <name type="scientific">Rhodotorula taiwanensis</name>
    <dbReference type="NCBI Taxonomy" id="741276"/>
    <lineage>
        <taxon>Eukaryota</taxon>
        <taxon>Fungi</taxon>
        <taxon>Dikarya</taxon>
        <taxon>Basidiomycota</taxon>
        <taxon>Pucciniomycotina</taxon>
        <taxon>Microbotryomycetes</taxon>
        <taxon>Sporidiobolales</taxon>
        <taxon>Sporidiobolaceae</taxon>
        <taxon>Rhodotorula</taxon>
    </lineage>
</organism>
<dbReference type="EMBL" id="PJQD01000085">
    <property type="protein sequence ID" value="POY71496.1"/>
    <property type="molecule type" value="Genomic_DNA"/>
</dbReference>
<dbReference type="STRING" id="741276.A0A2S5B414"/>
<evidence type="ECO:0000259" key="13">
    <source>
        <dbReference type="Pfam" id="PF00849"/>
    </source>
</evidence>
<evidence type="ECO:0000256" key="5">
    <source>
        <dbReference type="ARBA" id="ARBA00036927"/>
    </source>
</evidence>
<evidence type="ECO:0000256" key="4">
    <source>
        <dbReference type="ARBA" id="ARBA00023235"/>
    </source>
</evidence>
<dbReference type="Pfam" id="PF00849">
    <property type="entry name" value="PseudoU_synth_2"/>
    <property type="match status" value="1"/>
</dbReference>
<comment type="caution">
    <text evidence="14">The sequence shown here is derived from an EMBL/GenBank/DDBJ whole genome shotgun (WGS) entry which is preliminary data.</text>
</comment>
<evidence type="ECO:0000256" key="7">
    <source>
        <dbReference type="ARBA" id="ARBA00038947"/>
    </source>
</evidence>
<dbReference type="EC" id="5.4.99.43" evidence="7"/>
<evidence type="ECO:0000256" key="9">
    <source>
        <dbReference type="ARBA" id="ARBA00041561"/>
    </source>
</evidence>
<evidence type="ECO:0000256" key="8">
    <source>
        <dbReference type="ARBA" id="ARBA00040626"/>
    </source>
</evidence>
<dbReference type="InterPro" id="IPR050188">
    <property type="entry name" value="RluA_PseudoU_synthase"/>
</dbReference>
<dbReference type="PROSITE" id="PS01129">
    <property type="entry name" value="PSI_RLU"/>
    <property type="match status" value="1"/>
</dbReference>
<feature type="compositionally biased region" description="Pro residues" evidence="12">
    <location>
        <begin position="21"/>
        <end position="30"/>
    </location>
</feature>
<dbReference type="Proteomes" id="UP000237144">
    <property type="component" value="Unassembled WGS sequence"/>
</dbReference>